<name>A0ABN1UK15_9ACTN</name>
<keyword evidence="2" id="KW-0813">Transport</keyword>
<feature type="transmembrane region" description="Helical" evidence="8">
    <location>
        <begin position="38"/>
        <end position="56"/>
    </location>
</feature>
<feature type="domain" description="Cation/H+ exchanger transmembrane" evidence="9">
    <location>
        <begin position="19"/>
        <end position="393"/>
    </location>
</feature>
<dbReference type="Gene3D" id="1.20.1530.20">
    <property type="match status" value="1"/>
</dbReference>
<accession>A0ABN1UK15</accession>
<comment type="subcellular location">
    <subcellularLocation>
        <location evidence="1">Membrane</location>
        <topology evidence="1">Multi-pass membrane protein</topology>
    </subcellularLocation>
</comment>
<feature type="transmembrane region" description="Helical" evidence="8">
    <location>
        <begin position="6"/>
        <end position="26"/>
    </location>
</feature>
<evidence type="ECO:0000256" key="3">
    <source>
        <dbReference type="ARBA" id="ARBA00022692"/>
    </source>
</evidence>
<feature type="transmembrane region" description="Helical" evidence="8">
    <location>
        <begin position="233"/>
        <end position="252"/>
    </location>
</feature>
<feature type="transmembrane region" description="Helical" evidence="8">
    <location>
        <begin position="168"/>
        <end position="188"/>
    </location>
</feature>
<feature type="transmembrane region" description="Helical" evidence="8">
    <location>
        <begin position="375"/>
        <end position="395"/>
    </location>
</feature>
<evidence type="ECO:0000313" key="11">
    <source>
        <dbReference type="Proteomes" id="UP001501371"/>
    </source>
</evidence>
<evidence type="ECO:0000256" key="2">
    <source>
        <dbReference type="ARBA" id="ARBA00022448"/>
    </source>
</evidence>
<feature type="transmembrane region" description="Helical" evidence="8">
    <location>
        <begin position="200"/>
        <end position="221"/>
    </location>
</feature>
<evidence type="ECO:0000256" key="7">
    <source>
        <dbReference type="SAM" id="MobiDB-lite"/>
    </source>
</evidence>
<keyword evidence="3 8" id="KW-0812">Transmembrane</keyword>
<organism evidence="10 11">
    <name type="scientific">Streptomyces hebeiensis</name>
    <dbReference type="NCBI Taxonomy" id="229486"/>
    <lineage>
        <taxon>Bacteria</taxon>
        <taxon>Bacillati</taxon>
        <taxon>Actinomycetota</taxon>
        <taxon>Actinomycetes</taxon>
        <taxon>Kitasatosporales</taxon>
        <taxon>Streptomycetaceae</taxon>
        <taxon>Streptomyces</taxon>
    </lineage>
</organism>
<sequence length="432" mass="43995">MTDPITRFLLVTAAILLVSHVFGGMMRRLGQPAVLGEILGGVALGPSALGLVWPGALDWVSAPAVLDGLDKVGQLGLVVFMFLLGCELRTDRIRPPRVVAAVVLGGMGLPLVAGIGIATALAPLLAVDGTGTTPYALFFGLALSVTALPVLARILVDLGLDRTGVGTLAMSSAAVGDGVAWLGLTFILAGTADSPTTTPVETACLAVALVAVTALCVRPALRVLVRRVDSERPLTVSLLCGAIVFSGLTQAINLHPVMGAFLFGVAVPRDSETVRRVGHQLQDFTLIVLLPVFFAGVGLSTSIGLLGTDPLHWLALAAVLAAAVLTKWAGVSGAARLAGLTWRQSVRLGTLLNCRGITELVIATIGLEAGLINELAFTILVFVAVITTALTGPLMRKLTPRGADGDGGDGGGGPAAEPVRAAGAGRSTASTT</sequence>
<feature type="compositionally biased region" description="Low complexity" evidence="7">
    <location>
        <begin position="420"/>
        <end position="432"/>
    </location>
</feature>
<evidence type="ECO:0000256" key="6">
    <source>
        <dbReference type="ARBA" id="ARBA00023136"/>
    </source>
</evidence>
<evidence type="ECO:0000256" key="1">
    <source>
        <dbReference type="ARBA" id="ARBA00004141"/>
    </source>
</evidence>
<feature type="transmembrane region" description="Helical" evidence="8">
    <location>
        <begin position="98"/>
        <end position="123"/>
    </location>
</feature>
<keyword evidence="6 8" id="KW-0472">Membrane</keyword>
<dbReference type="Pfam" id="PF00999">
    <property type="entry name" value="Na_H_Exchanger"/>
    <property type="match status" value="1"/>
</dbReference>
<evidence type="ECO:0000259" key="9">
    <source>
        <dbReference type="Pfam" id="PF00999"/>
    </source>
</evidence>
<protein>
    <recommendedName>
        <fullName evidence="9">Cation/H+ exchanger transmembrane domain-containing protein</fullName>
    </recommendedName>
</protein>
<keyword evidence="11" id="KW-1185">Reference proteome</keyword>
<feature type="transmembrane region" description="Helical" evidence="8">
    <location>
        <begin position="135"/>
        <end position="156"/>
    </location>
</feature>
<comment type="caution">
    <text evidence="10">The sequence shown here is derived from an EMBL/GenBank/DDBJ whole genome shotgun (WGS) entry which is preliminary data.</text>
</comment>
<dbReference type="InterPro" id="IPR006153">
    <property type="entry name" value="Cation/H_exchanger_TM"/>
</dbReference>
<keyword evidence="5" id="KW-0406">Ion transport</keyword>
<evidence type="ECO:0000313" key="10">
    <source>
        <dbReference type="EMBL" id="GAA1154824.1"/>
    </source>
</evidence>
<feature type="transmembrane region" description="Helical" evidence="8">
    <location>
        <begin position="68"/>
        <end position="86"/>
    </location>
</feature>
<gene>
    <name evidence="10" type="ORF">GCM10009654_07960</name>
</gene>
<dbReference type="EMBL" id="BAAAKV010000005">
    <property type="protein sequence ID" value="GAA1154824.1"/>
    <property type="molecule type" value="Genomic_DNA"/>
</dbReference>
<dbReference type="RefSeq" id="WP_344270157.1">
    <property type="nucleotide sequence ID" value="NZ_BAAAKV010000005.1"/>
</dbReference>
<dbReference type="InterPro" id="IPR050794">
    <property type="entry name" value="CPA2_transporter"/>
</dbReference>
<dbReference type="PANTHER" id="PTHR32468">
    <property type="entry name" value="CATION/H + ANTIPORTER"/>
    <property type="match status" value="1"/>
</dbReference>
<evidence type="ECO:0000256" key="8">
    <source>
        <dbReference type="SAM" id="Phobius"/>
    </source>
</evidence>
<dbReference type="PANTHER" id="PTHR32468:SF0">
    <property type="entry name" value="K(+)_H(+) ANTIPORTER 1"/>
    <property type="match status" value="1"/>
</dbReference>
<dbReference type="InterPro" id="IPR038770">
    <property type="entry name" value="Na+/solute_symporter_sf"/>
</dbReference>
<evidence type="ECO:0000256" key="5">
    <source>
        <dbReference type="ARBA" id="ARBA00023065"/>
    </source>
</evidence>
<reference evidence="10 11" key="1">
    <citation type="journal article" date="2019" name="Int. J. Syst. Evol. Microbiol.">
        <title>The Global Catalogue of Microorganisms (GCM) 10K type strain sequencing project: providing services to taxonomists for standard genome sequencing and annotation.</title>
        <authorList>
            <consortium name="The Broad Institute Genomics Platform"/>
            <consortium name="The Broad Institute Genome Sequencing Center for Infectious Disease"/>
            <person name="Wu L."/>
            <person name="Ma J."/>
        </authorList>
    </citation>
    <scope>NUCLEOTIDE SEQUENCE [LARGE SCALE GENOMIC DNA]</scope>
    <source>
        <strain evidence="10 11">JCM 12696</strain>
    </source>
</reference>
<feature type="transmembrane region" description="Helical" evidence="8">
    <location>
        <begin position="284"/>
        <end position="306"/>
    </location>
</feature>
<proteinExistence type="predicted"/>
<feature type="transmembrane region" description="Helical" evidence="8">
    <location>
        <begin position="313"/>
        <end position="335"/>
    </location>
</feature>
<feature type="region of interest" description="Disordered" evidence="7">
    <location>
        <begin position="401"/>
        <end position="432"/>
    </location>
</feature>
<keyword evidence="4 8" id="KW-1133">Transmembrane helix</keyword>
<dbReference type="Proteomes" id="UP001501371">
    <property type="component" value="Unassembled WGS sequence"/>
</dbReference>
<evidence type="ECO:0000256" key="4">
    <source>
        <dbReference type="ARBA" id="ARBA00022989"/>
    </source>
</evidence>